<evidence type="ECO:0000256" key="5">
    <source>
        <dbReference type="ARBA" id="ARBA00047199"/>
    </source>
</evidence>
<dbReference type="Gene3D" id="3.90.1150.10">
    <property type="entry name" value="Aspartate Aminotransferase, domain 1"/>
    <property type="match status" value="1"/>
</dbReference>
<organism evidence="10 11">
    <name type="scientific">Capillimicrobium parvum</name>
    <dbReference type="NCBI Taxonomy" id="2884022"/>
    <lineage>
        <taxon>Bacteria</taxon>
        <taxon>Bacillati</taxon>
        <taxon>Actinomycetota</taxon>
        <taxon>Thermoleophilia</taxon>
        <taxon>Solirubrobacterales</taxon>
        <taxon>Capillimicrobiaceae</taxon>
        <taxon>Capillimicrobium</taxon>
    </lineage>
</organism>
<dbReference type="PIRSF" id="PIRSF001434">
    <property type="entry name" value="CGS"/>
    <property type="match status" value="1"/>
</dbReference>
<evidence type="ECO:0000256" key="7">
    <source>
        <dbReference type="ARBA" id="ARBA00052699"/>
    </source>
</evidence>
<evidence type="ECO:0000256" key="2">
    <source>
        <dbReference type="ARBA" id="ARBA00009077"/>
    </source>
</evidence>
<sequence length="393" mass="40594">MSETPRERHVETSLLRPAAVDGAITPPIHPASTFAARDAAELRELATRPRERRFYTRYGNPTHEHAEAIVAELEGAGTARVFSSGMAAISTTVLALCAPGDHVVAQNVHYAGTLSLLQKLAPRMGIDVTFADQADTAALTGAIGARTALVVLETPSNPMLAITDLRAVSEAAHAAGARVLVDNTLASPINQRPLAFGADLVVHSATKYLGGHSDLTAGVVCGPPDELGEIWDLSLTLGGVLSAFDAWLLQRGLRTLAVRVARQNATAQALAELLEGHPAVRAVHYPGLRSHPQHALAAAQMDGFGGLLSFELGGGVAAASALAERLELFDLAPSLGGVHSLIVPPAAMLAGVLDEQALEAGGAAPGLLRIAVGLEHPDDLAADLRAALDAAAA</sequence>
<dbReference type="RefSeq" id="WP_259316062.1">
    <property type="nucleotide sequence ID" value="NZ_CP087164.1"/>
</dbReference>
<reference evidence="10" key="1">
    <citation type="journal article" date="2022" name="Int. J. Syst. Evol. Microbiol.">
        <title>Pseudomonas aegrilactucae sp. nov. and Pseudomonas morbosilactucae sp. nov., pathogens causing bacterial rot of lettuce in Japan.</title>
        <authorList>
            <person name="Sawada H."/>
            <person name="Fujikawa T."/>
            <person name="Satou M."/>
        </authorList>
    </citation>
    <scope>NUCLEOTIDE SEQUENCE</scope>
    <source>
        <strain evidence="10">0166_1</strain>
    </source>
</reference>
<proteinExistence type="inferred from homology"/>
<dbReference type="CDD" id="cd00614">
    <property type="entry name" value="CGS_like"/>
    <property type="match status" value="1"/>
</dbReference>
<keyword evidence="3 8" id="KW-0663">Pyridoxal phosphate</keyword>
<name>A0A9E7C0G4_9ACTN</name>
<comment type="catalytic activity">
    <reaction evidence="7">
        <text>L-methionine + H2O = methanethiol + 2-oxobutanoate + NH4(+)</text>
        <dbReference type="Rhea" id="RHEA:23800"/>
        <dbReference type="ChEBI" id="CHEBI:15377"/>
        <dbReference type="ChEBI" id="CHEBI:16007"/>
        <dbReference type="ChEBI" id="CHEBI:16763"/>
        <dbReference type="ChEBI" id="CHEBI:28938"/>
        <dbReference type="ChEBI" id="CHEBI:57844"/>
        <dbReference type="EC" id="4.4.1.11"/>
    </reaction>
    <physiologicalReaction direction="left-to-right" evidence="7">
        <dbReference type="Rhea" id="RHEA:23801"/>
    </physiologicalReaction>
</comment>
<evidence type="ECO:0000256" key="6">
    <source>
        <dbReference type="ARBA" id="ARBA00048780"/>
    </source>
</evidence>
<dbReference type="Proteomes" id="UP001162834">
    <property type="component" value="Chromosome"/>
</dbReference>
<dbReference type="Pfam" id="PF01053">
    <property type="entry name" value="Cys_Met_Meta_PP"/>
    <property type="match status" value="1"/>
</dbReference>
<gene>
    <name evidence="10" type="primary">metC</name>
    <name evidence="10" type="ORF">DSM104329_02794</name>
</gene>
<keyword evidence="11" id="KW-1185">Reference proteome</keyword>
<dbReference type="KEGG" id="sbae:DSM104329_02794"/>
<evidence type="ECO:0000256" key="8">
    <source>
        <dbReference type="PIRSR" id="PIRSR001434-2"/>
    </source>
</evidence>
<evidence type="ECO:0000256" key="9">
    <source>
        <dbReference type="RuleBase" id="RU362118"/>
    </source>
</evidence>
<dbReference type="SUPFAM" id="SSF53383">
    <property type="entry name" value="PLP-dependent transferases"/>
    <property type="match status" value="1"/>
</dbReference>
<dbReference type="EC" id="4.4.1.2" evidence="4"/>
<accession>A0A9E7C0G4</accession>
<evidence type="ECO:0000256" key="4">
    <source>
        <dbReference type="ARBA" id="ARBA00047175"/>
    </source>
</evidence>
<dbReference type="InterPro" id="IPR000277">
    <property type="entry name" value="Cys/Met-Metab_PyrdxlP-dep_enz"/>
</dbReference>
<evidence type="ECO:0000313" key="11">
    <source>
        <dbReference type="Proteomes" id="UP001162834"/>
    </source>
</evidence>
<dbReference type="Gene3D" id="3.40.640.10">
    <property type="entry name" value="Type I PLP-dependent aspartate aminotransferase-like (Major domain)"/>
    <property type="match status" value="1"/>
</dbReference>
<evidence type="ECO:0000313" key="10">
    <source>
        <dbReference type="EMBL" id="UGS36390.1"/>
    </source>
</evidence>
<dbReference type="PROSITE" id="PS00868">
    <property type="entry name" value="CYS_MET_METAB_PP"/>
    <property type="match status" value="1"/>
</dbReference>
<dbReference type="EMBL" id="CP087164">
    <property type="protein sequence ID" value="UGS36390.1"/>
    <property type="molecule type" value="Genomic_DNA"/>
</dbReference>
<dbReference type="InterPro" id="IPR015421">
    <property type="entry name" value="PyrdxlP-dep_Trfase_major"/>
</dbReference>
<dbReference type="GO" id="GO:0018826">
    <property type="term" value="F:methionine gamma-lyase activity"/>
    <property type="evidence" value="ECO:0007669"/>
    <property type="project" value="UniProtKB-EC"/>
</dbReference>
<comment type="similarity">
    <text evidence="2 9">Belongs to the trans-sulfuration enzymes family.</text>
</comment>
<evidence type="ECO:0000256" key="1">
    <source>
        <dbReference type="ARBA" id="ARBA00001933"/>
    </source>
</evidence>
<feature type="modified residue" description="N6-(pyridoxal phosphate)lysine" evidence="8">
    <location>
        <position position="207"/>
    </location>
</feature>
<dbReference type="GO" id="GO:0005737">
    <property type="term" value="C:cytoplasm"/>
    <property type="evidence" value="ECO:0007669"/>
    <property type="project" value="TreeGrafter"/>
</dbReference>
<keyword evidence="10" id="KW-0456">Lyase</keyword>
<dbReference type="InterPro" id="IPR015422">
    <property type="entry name" value="PyrdxlP-dep_Trfase_small"/>
</dbReference>
<dbReference type="GO" id="GO:0030170">
    <property type="term" value="F:pyridoxal phosphate binding"/>
    <property type="evidence" value="ECO:0007669"/>
    <property type="project" value="InterPro"/>
</dbReference>
<dbReference type="InterPro" id="IPR054542">
    <property type="entry name" value="Cys_met_metab_PP"/>
</dbReference>
<comment type="catalytic activity">
    <reaction evidence="6">
        <text>L-homocysteine + H2O = 2-oxobutanoate + hydrogen sulfide + NH4(+) + H(+)</text>
        <dbReference type="Rhea" id="RHEA:14501"/>
        <dbReference type="ChEBI" id="CHEBI:15377"/>
        <dbReference type="ChEBI" id="CHEBI:15378"/>
        <dbReference type="ChEBI" id="CHEBI:16763"/>
        <dbReference type="ChEBI" id="CHEBI:28938"/>
        <dbReference type="ChEBI" id="CHEBI:29919"/>
        <dbReference type="ChEBI" id="CHEBI:58199"/>
        <dbReference type="EC" id="4.4.1.2"/>
    </reaction>
    <physiologicalReaction direction="left-to-right" evidence="6">
        <dbReference type="Rhea" id="RHEA:14502"/>
    </physiologicalReaction>
</comment>
<dbReference type="AlphaFoldDB" id="A0A9E7C0G4"/>
<dbReference type="PANTHER" id="PTHR11808">
    <property type="entry name" value="TRANS-SULFURATION ENZYME FAMILY MEMBER"/>
    <property type="match status" value="1"/>
</dbReference>
<evidence type="ECO:0000256" key="3">
    <source>
        <dbReference type="ARBA" id="ARBA00022898"/>
    </source>
</evidence>
<comment type="cofactor">
    <cofactor evidence="1 9">
        <name>pyridoxal 5'-phosphate</name>
        <dbReference type="ChEBI" id="CHEBI:597326"/>
    </cofactor>
</comment>
<protein>
    <recommendedName>
        <fullName evidence="4">homocysteine desulfhydrase</fullName>
        <ecNumber evidence="4">4.4.1.2</ecNumber>
    </recommendedName>
    <alternativeName>
        <fullName evidence="5">Homocysteine desulfhydrase</fullName>
    </alternativeName>
</protein>
<dbReference type="GO" id="GO:0019343">
    <property type="term" value="P:cysteine biosynthetic process via cystathionine"/>
    <property type="evidence" value="ECO:0007669"/>
    <property type="project" value="TreeGrafter"/>
</dbReference>
<dbReference type="GO" id="GO:0047982">
    <property type="term" value="F:homocysteine desulfhydrase activity"/>
    <property type="evidence" value="ECO:0007669"/>
    <property type="project" value="UniProtKB-EC"/>
</dbReference>
<dbReference type="GO" id="GO:0004123">
    <property type="term" value="F:cystathionine gamma-lyase activity"/>
    <property type="evidence" value="ECO:0007669"/>
    <property type="project" value="TreeGrafter"/>
</dbReference>
<dbReference type="GO" id="GO:0019346">
    <property type="term" value="P:transsulfuration"/>
    <property type="evidence" value="ECO:0007669"/>
    <property type="project" value="InterPro"/>
</dbReference>
<dbReference type="InterPro" id="IPR015424">
    <property type="entry name" value="PyrdxlP-dep_Trfase"/>
</dbReference>
<dbReference type="FunFam" id="3.40.640.10:FF:000046">
    <property type="entry name" value="Cystathionine gamma-lyase"/>
    <property type="match status" value="1"/>
</dbReference>
<dbReference type="PANTHER" id="PTHR11808:SF85">
    <property type="entry name" value="CYSTATHIONINE GAMMA-LYASE-RELATED"/>
    <property type="match status" value="1"/>
</dbReference>